<keyword evidence="3" id="KW-0175">Coiled coil</keyword>
<dbReference type="SUPFAM" id="SSF51445">
    <property type="entry name" value="(Trans)glycosidases"/>
    <property type="match status" value="1"/>
</dbReference>
<keyword evidence="6" id="KW-1185">Reference proteome</keyword>
<evidence type="ECO:0000313" key="6">
    <source>
        <dbReference type="Proteomes" id="UP000604825"/>
    </source>
</evidence>
<evidence type="ECO:0000313" key="5">
    <source>
        <dbReference type="EMBL" id="CAD6252822.1"/>
    </source>
</evidence>
<evidence type="ECO:0000256" key="4">
    <source>
        <dbReference type="SAM" id="MobiDB-lite"/>
    </source>
</evidence>
<feature type="coiled-coil region" evidence="3">
    <location>
        <begin position="362"/>
        <end position="389"/>
    </location>
</feature>
<evidence type="ECO:0008006" key="7">
    <source>
        <dbReference type="Google" id="ProtNLM"/>
    </source>
</evidence>
<gene>
    <name evidence="5" type="ORF">NCGR_LOCUS36469</name>
</gene>
<dbReference type="InterPro" id="IPR017853">
    <property type="entry name" value="GH"/>
</dbReference>
<dbReference type="PANTHER" id="PTHR31268:SF8">
    <property type="entry name" value="GALACTINOL--SUCROSE GALACTOSYLTRANSFERASE 4-RELATED"/>
    <property type="match status" value="1"/>
</dbReference>
<dbReference type="InterPro" id="IPR008811">
    <property type="entry name" value="Glycosyl_hydrolases_36"/>
</dbReference>
<evidence type="ECO:0000256" key="2">
    <source>
        <dbReference type="ARBA" id="ARBA00023277"/>
    </source>
</evidence>
<evidence type="ECO:0000256" key="3">
    <source>
        <dbReference type="SAM" id="Coils"/>
    </source>
</evidence>
<feature type="region of interest" description="Disordered" evidence="4">
    <location>
        <begin position="1"/>
        <end position="22"/>
    </location>
</feature>
<reference evidence="5" key="1">
    <citation type="submission" date="2020-10" db="EMBL/GenBank/DDBJ databases">
        <authorList>
            <person name="Han B."/>
            <person name="Lu T."/>
            <person name="Zhao Q."/>
            <person name="Huang X."/>
            <person name="Zhao Y."/>
        </authorList>
    </citation>
    <scope>NUCLEOTIDE SEQUENCE</scope>
</reference>
<comment type="caution">
    <text evidence="5">The sequence shown here is derived from an EMBL/GenBank/DDBJ whole genome shotgun (WGS) entry which is preliminary data.</text>
</comment>
<dbReference type="Pfam" id="PF05691">
    <property type="entry name" value="Raffinose_syn"/>
    <property type="match status" value="2"/>
</dbReference>
<comment type="similarity">
    <text evidence="1">Belongs to the glycosyl hydrolases 36 family.</text>
</comment>
<name>A0A811PXP3_9POAL</name>
<dbReference type="Proteomes" id="UP000604825">
    <property type="component" value="Unassembled WGS sequence"/>
</dbReference>
<dbReference type="OrthoDB" id="4664297at2759"/>
<evidence type="ECO:0000256" key="1">
    <source>
        <dbReference type="ARBA" id="ARBA00007240"/>
    </source>
</evidence>
<sequence>MAPPNESKLTPKVAATDAAAPKLTTTGTTAAAKAGTSSSSGSPCLFSLRDGELTVGVGAGKTAALLTGVPGNVTLTPFAEAFDPTKASSDAPRDLACQAAANASRGAFLGFTFPVAASRAPCRVGRLPGPRRFLSVFRFKTWWSTAWAGRRGRDLQMETQELPVGHLPGEDDGVVICAESGSAAVIGTDFRRIAYVHAGDDPYRVMQEAYLAARVHLGTFRLIQEKALPPMADRFGWCTWDAFYLTVDPVGVWQGVSEFADAGVPPRFLIIDDGWQSVNRDDDPPHEDAPGLVLGGDQMTARLYRFDECARFRGYREGALINRPPELFYDKSMSKAVVRKAAEIENAGKAKKKAAQGGATDLSRFDAKIAQMRREVDQLLVQRDAMLAKLGDDDGSAGDGEVGLKAFLKDMRRRFPGLDDVYVWQALCGGWGGVRPGATHLDARVVPARPLPGLAGTMEDLAVDRIIEGGIGLVRPDQAGDLYESMHSYLAGAGVTGVKVDVVHTLEYVCEEHGGRVELAKAYYDGLSKSVAKNFAGTGIIASMQQCNDFFFLGTRTVAMGRAGDDFWFEDPNGDPMGVFWLQGAHMVNCAYNSLWMGQFIRPDWDMFQSDHACAAFHAASRAICGGPVYVSDSLGGHGFAVLRRLVFPDGTVPRCLHYALPTRDCLFKNPLFDQQTVLKIWNLNKFGGVIGAFNCQGAGWDPVEHRFRGYSHCYKPVSGDVRPADVEWSYREDTSAMAKAASYAVYRCQTEELLLMTQDSEPIQFTLQPSSFELFTFAPVTTIGGVGANKACFAPIGLVDLLNCGGAIIDVQHGSGDEVRMKVKGGGRLLVYSDVEPKKGLVDGCEAEFEWGNGGKLMVDVTWKQEKDGVSDVVFGF</sequence>
<accession>A0A811PXP3</accession>
<dbReference type="AlphaFoldDB" id="A0A811PXP3"/>
<proteinExistence type="inferred from homology"/>
<dbReference type="PANTHER" id="PTHR31268">
    <property type="match status" value="1"/>
</dbReference>
<dbReference type="EMBL" id="CAJGYO010000009">
    <property type="protein sequence ID" value="CAD6252822.1"/>
    <property type="molecule type" value="Genomic_DNA"/>
</dbReference>
<keyword evidence="2" id="KW-0119">Carbohydrate metabolism</keyword>
<organism evidence="5 6">
    <name type="scientific">Miscanthus lutarioriparius</name>
    <dbReference type="NCBI Taxonomy" id="422564"/>
    <lineage>
        <taxon>Eukaryota</taxon>
        <taxon>Viridiplantae</taxon>
        <taxon>Streptophyta</taxon>
        <taxon>Embryophyta</taxon>
        <taxon>Tracheophyta</taxon>
        <taxon>Spermatophyta</taxon>
        <taxon>Magnoliopsida</taxon>
        <taxon>Liliopsida</taxon>
        <taxon>Poales</taxon>
        <taxon>Poaceae</taxon>
        <taxon>PACMAD clade</taxon>
        <taxon>Panicoideae</taxon>
        <taxon>Andropogonodae</taxon>
        <taxon>Andropogoneae</taxon>
        <taxon>Saccharinae</taxon>
        <taxon>Miscanthus</taxon>
    </lineage>
</organism>
<protein>
    <recommendedName>
        <fullName evidence="7">Stachyose synthase</fullName>
    </recommendedName>
</protein>